<dbReference type="SMART" id="SM00181">
    <property type="entry name" value="EGF"/>
    <property type="match status" value="2"/>
</dbReference>
<feature type="domain" description="EGF-like" evidence="2">
    <location>
        <begin position="121"/>
        <end position="166"/>
    </location>
</feature>
<keyword evidence="4" id="KW-1185">Reference proteome</keyword>
<name>A0AAD8L7I9_TARER</name>
<dbReference type="EMBL" id="JAUHHV010000002">
    <property type="protein sequence ID" value="KAK1433332.1"/>
    <property type="molecule type" value="Genomic_DNA"/>
</dbReference>
<feature type="domain" description="EGF-like" evidence="2">
    <location>
        <begin position="44"/>
        <end position="86"/>
    </location>
</feature>
<comment type="caution">
    <text evidence="3">The sequence shown here is derived from an EMBL/GenBank/DDBJ whole genome shotgun (WGS) entry which is preliminary data.</text>
</comment>
<evidence type="ECO:0000256" key="1">
    <source>
        <dbReference type="SAM" id="SignalP"/>
    </source>
</evidence>
<dbReference type="Proteomes" id="UP001229421">
    <property type="component" value="Unassembled WGS sequence"/>
</dbReference>
<feature type="signal peptide" evidence="1">
    <location>
        <begin position="1"/>
        <end position="28"/>
    </location>
</feature>
<evidence type="ECO:0000259" key="2">
    <source>
        <dbReference type="SMART" id="SM00181"/>
    </source>
</evidence>
<accession>A0AAD8L7I9</accession>
<feature type="chain" id="PRO_5041941245" description="EGF-like domain-containing protein" evidence="1">
    <location>
        <begin position="29"/>
        <end position="221"/>
    </location>
</feature>
<evidence type="ECO:0000313" key="3">
    <source>
        <dbReference type="EMBL" id="KAK1433332.1"/>
    </source>
</evidence>
<evidence type="ECO:0000313" key="4">
    <source>
        <dbReference type="Proteomes" id="UP001229421"/>
    </source>
</evidence>
<sequence>MASSIFSLASTSTLLFVLVLQLSSTAISDIVTPPTTLPPIINNLCDEVNCGRGTCSVDLAKPFNFVCKCDPGWRRTINGNGDDYFQFLPCIIPNCSINYSCLPAARPLSPGILNNITFFDPCYWTYCGDGTCNRNLTTYYKYACSCNPGYTNLLNMSQFPCFSSCAIGADCADLGFPSNDGRDGNQGETTSSETSQGIRFLSGSFNGIGVIVTSVAMTIWI</sequence>
<gene>
    <name evidence="3" type="ORF">QVD17_10242</name>
</gene>
<dbReference type="InterPro" id="IPR000742">
    <property type="entry name" value="EGF"/>
</dbReference>
<dbReference type="AlphaFoldDB" id="A0AAD8L7I9"/>
<dbReference type="PANTHER" id="PTHR33881">
    <property type="entry name" value="NEUROGENIC LOCUS NOTCH-LIKE PROTEIN"/>
    <property type="match status" value="1"/>
</dbReference>
<organism evidence="3 4">
    <name type="scientific">Tagetes erecta</name>
    <name type="common">African marigold</name>
    <dbReference type="NCBI Taxonomy" id="13708"/>
    <lineage>
        <taxon>Eukaryota</taxon>
        <taxon>Viridiplantae</taxon>
        <taxon>Streptophyta</taxon>
        <taxon>Embryophyta</taxon>
        <taxon>Tracheophyta</taxon>
        <taxon>Spermatophyta</taxon>
        <taxon>Magnoliopsida</taxon>
        <taxon>eudicotyledons</taxon>
        <taxon>Gunneridae</taxon>
        <taxon>Pentapetalae</taxon>
        <taxon>asterids</taxon>
        <taxon>campanulids</taxon>
        <taxon>Asterales</taxon>
        <taxon>Asteraceae</taxon>
        <taxon>Asteroideae</taxon>
        <taxon>Heliantheae alliance</taxon>
        <taxon>Tageteae</taxon>
        <taxon>Tagetes</taxon>
    </lineage>
</organism>
<proteinExistence type="predicted"/>
<reference evidence="3" key="1">
    <citation type="journal article" date="2023" name="bioRxiv">
        <title>Improved chromosome-level genome assembly for marigold (Tagetes erecta).</title>
        <authorList>
            <person name="Jiang F."/>
            <person name="Yuan L."/>
            <person name="Wang S."/>
            <person name="Wang H."/>
            <person name="Xu D."/>
            <person name="Wang A."/>
            <person name="Fan W."/>
        </authorList>
    </citation>
    <scope>NUCLEOTIDE SEQUENCE</scope>
    <source>
        <strain evidence="3">WSJ</strain>
        <tissue evidence="3">Leaf</tissue>
    </source>
</reference>
<protein>
    <recommendedName>
        <fullName evidence="2">EGF-like domain-containing protein</fullName>
    </recommendedName>
</protein>
<dbReference type="PANTHER" id="PTHR33881:SF10">
    <property type="entry name" value="SLIT HOMOLOG 2 PROTEIN-LIKE"/>
    <property type="match status" value="1"/>
</dbReference>
<keyword evidence="1" id="KW-0732">Signal</keyword>